<evidence type="ECO:0000313" key="2">
    <source>
        <dbReference type="EMBL" id="KAJ9587250.1"/>
    </source>
</evidence>
<sequence>RWNKKDIENILTLLNESRNKLIVHKFKGQIPDEEKSFDYPANLNLDEDNSVRLDDPIFISDEINNVGNLDSALKNYLMMEMIHHTSDHLNNIYEKGKDITENLTRLEASYSKNNQNSFFDYGNTNFNDEHMHNQIPDKARNLPIDEIETKSSHNIRKSNLSELRNSNLSGNEIVHTNEESSLNNNLKFIHNTSLIREENFAAIMKNTKSPVTDKNQLQDFQKNVPIEIKNEESSAAGDLGLENYEFPTSSPTSQTQIEDNNAHLNNIQPKVLRDSNEELESYNEITHLNDLSKIEEDEDNTHKTDQTQNINMKILHRKKGIESKYREILSPNIHKTTYQNHYLDSLEELRHSNDFTNQENKSSYLSDDNLNPLPHESKLIPNLNNNLKDKVVKQENYPPSSPYYYATSVEKHKTQDSPYQNYPVSSYYVVDSIPVSGKDSPVKYESETPVHNSIVHNHELEPVDTKFFIKRTGTSRQICFNLIILHNLSVLDDNYNRDHSLCMPFPASGLQNPQEKGACKRPSDRS</sequence>
<reference evidence="2" key="2">
    <citation type="submission" date="2023-05" db="EMBL/GenBank/DDBJ databases">
        <authorList>
            <person name="Fouks B."/>
        </authorList>
    </citation>
    <scope>NUCLEOTIDE SEQUENCE</scope>
    <source>
        <strain evidence="2">Stay&amp;Tobe</strain>
        <tissue evidence="2">Testes</tissue>
    </source>
</reference>
<evidence type="ECO:0000256" key="1">
    <source>
        <dbReference type="SAM" id="MobiDB-lite"/>
    </source>
</evidence>
<reference evidence="2" key="1">
    <citation type="journal article" date="2023" name="IScience">
        <title>Live-bearing cockroach genome reveals convergent evolutionary mechanisms linked to viviparity in insects and beyond.</title>
        <authorList>
            <person name="Fouks B."/>
            <person name="Harrison M.C."/>
            <person name="Mikhailova A.A."/>
            <person name="Marchal E."/>
            <person name="English S."/>
            <person name="Carruthers M."/>
            <person name="Jennings E.C."/>
            <person name="Chiamaka E.L."/>
            <person name="Frigard R.A."/>
            <person name="Pippel M."/>
            <person name="Attardo G.M."/>
            <person name="Benoit J.B."/>
            <person name="Bornberg-Bauer E."/>
            <person name="Tobe S.S."/>
        </authorList>
    </citation>
    <scope>NUCLEOTIDE SEQUENCE</scope>
    <source>
        <strain evidence="2">Stay&amp;Tobe</strain>
    </source>
</reference>
<evidence type="ECO:0000313" key="3">
    <source>
        <dbReference type="Proteomes" id="UP001233999"/>
    </source>
</evidence>
<feature type="non-terminal residue" evidence="2">
    <location>
        <position position="526"/>
    </location>
</feature>
<proteinExistence type="predicted"/>
<feature type="non-terminal residue" evidence="2">
    <location>
        <position position="1"/>
    </location>
</feature>
<dbReference type="EMBL" id="JASPKZ010006463">
    <property type="protein sequence ID" value="KAJ9587250.1"/>
    <property type="molecule type" value="Genomic_DNA"/>
</dbReference>
<organism evidence="2 3">
    <name type="scientific">Diploptera punctata</name>
    <name type="common">Pacific beetle cockroach</name>
    <dbReference type="NCBI Taxonomy" id="6984"/>
    <lineage>
        <taxon>Eukaryota</taxon>
        <taxon>Metazoa</taxon>
        <taxon>Ecdysozoa</taxon>
        <taxon>Arthropoda</taxon>
        <taxon>Hexapoda</taxon>
        <taxon>Insecta</taxon>
        <taxon>Pterygota</taxon>
        <taxon>Neoptera</taxon>
        <taxon>Polyneoptera</taxon>
        <taxon>Dictyoptera</taxon>
        <taxon>Blattodea</taxon>
        <taxon>Blaberoidea</taxon>
        <taxon>Blaberidae</taxon>
        <taxon>Diplopterinae</taxon>
        <taxon>Diploptera</taxon>
    </lineage>
</organism>
<dbReference type="AlphaFoldDB" id="A0AAD7ZV73"/>
<comment type="caution">
    <text evidence="2">The sequence shown here is derived from an EMBL/GenBank/DDBJ whole genome shotgun (WGS) entry which is preliminary data.</text>
</comment>
<gene>
    <name evidence="2" type="ORF">L9F63_019229</name>
</gene>
<name>A0AAD7ZV73_DIPPU</name>
<dbReference type="Proteomes" id="UP001233999">
    <property type="component" value="Unassembled WGS sequence"/>
</dbReference>
<feature type="compositionally biased region" description="Polar residues" evidence="1">
    <location>
        <begin position="246"/>
        <end position="256"/>
    </location>
</feature>
<feature type="region of interest" description="Disordered" evidence="1">
    <location>
        <begin position="233"/>
        <end position="256"/>
    </location>
</feature>
<protein>
    <submittedName>
        <fullName evidence="2">Uncharacterized protein</fullName>
    </submittedName>
</protein>
<accession>A0AAD7ZV73</accession>
<keyword evidence="3" id="KW-1185">Reference proteome</keyword>